<dbReference type="InterPro" id="IPR013783">
    <property type="entry name" value="Ig-like_fold"/>
</dbReference>
<evidence type="ECO:0000313" key="10">
    <source>
        <dbReference type="EMBL" id="SDY97793.1"/>
    </source>
</evidence>
<dbReference type="InterPro" id="IPR032109">
    <property type="entry name" value="Big_3_5"/>
</dbReference>
<evidence type="ECO:0000256" key="2">
    <source>
        <dbReference type="ARBA" id="ARBA00004442"/>
    </source>
</evidence>
<comment type="subcellular location">
    <subcellularLocation>
        <location evidence="1">Cell envelope</location>
    </subcellularLocation>
    <subcellularLocation>
        <location evidence="2">Cell outer membrane</location>
    </subcellularLocation>
    <subcellularLocation>
        <location evidence="3">Secreted</location>
    </subcellularLocation>
</comment>
<dbReference type="PANTHER" id="PTHR11319:SF35">
    <property type="entry name" value="OUTER MEMBRANE PROTEIN PMPC-RELATED"/>
    <property type="match status" value="1"/>
</dbReference>
<dbReference type="GO" id="GO:0005576">
    <property type="term" value="C:extracellular region"/>
    <property type="evidence" value="ECO:0007669"/>
    <property type="project" value="UniProtKB-SubCell"/>
</dbReference>
<organism evidence="10 11">
    <name type="scientific">Delftia lacustris</name>
    <dbReference type="NCBI Taxonomy" id="558537"/>
    <lineage>
        <taxon>Bacteria</taxon>
        <taxon>Pseudomonadati</taxon>
        <taxon>Pseudomonadota</taxon>
        <taxon>Betaproteobacteria</taxon>
        <taxon>Burkholderiales</taxon>
        <taxon>Comamonadaceae</taxon>
        <taxon>Delftia</taxon>
    </lineage>
</organism>
<dbReference type="PANTHER" id="PTHR11319">
    <property type="entry name" value="G PROTEIN-COUPLED RECEPTOR-RELATED"/>
    <property type="match status" value="1"/>
</dbReference>
<evidence type="ECO:0000256" key="5">
    <source>
        <dbReference type="ARBA" id="ARBA00022729"/>
    </source>
</evidence>
<evidence type="ECO:0000256" key="3">
    <source>
        <dbReference type="ARBA" id="ARBA00004613"/>
    </source>
</evidence>
<feature type="domain" description="Periplasmic copper-binding protein NosD beta helix" evidence="8">
    <location>
        <begin position="111"/>
        <end position="275"/>
    </location>
</feature>
<dbReference type="InterPro" id="IPR011050">
    <property type="entry name" value="Pectin_lyase_fold/virulence"/>
</dbReference>
<proteinExistence type="predicted"/>
<feature type="domain" description="Bacterial Ig-like" evidence="9">
    <location>
        <begin position="396"/>
        <end position="487"/>
    </location>
</feature>
<evidence type="ECO:0000313" key="11">
    <source>
        <dbReference type="Proteomes" id="UP000183417"/>
    </source>
</evidence>
<evidence type="ECO:0000256" key="1">
    <source>
        <dbReference type="ARBA" id="ARBA00004196"/>
    </source>
</evidence>
<accession>A0A1H3PA45</accession>
<keyword evidence="4" id="KW-0964">Secreted</keyword>
<evidence type="ECO:0000256" key="6">
    <source>
        <dbReference type="ARBA" id="ARBA00023136"/>
    </source>
</evidence>
<dbReference type="Gene3D" id="2.60.40.10">
    <property type="entry name" value="Immunoglobulins"/>
    <property type="match status" value="1"/>
</dbReference>
<dbReference type="EMBL" id="FNPE01000010">
    <property type="protein sequence ID" value="SDY97793.1"/>
    <property type="molecule type" value="Genomic_DNA"/>
</dbReference>
<dbReference type="Pfam" id="PF05048">
    <property type="entry name" value="NosD"/>
    <property type="match status" value="1"/>
</dbReference>
<dbReference type="SUPFAM" id="SSF51126">
    <property type="entry name" value="Pectin lyase-like"/>
    <property type="match status" value="1"/>
</dbReference>
<keyword evidence="6" id="KW-0472">Membrane</keyword>
<dbReference type="Pfam" id="PF16640">
    <property type="entry name" value="Big_3_5"/>
    <property type="match status" value="1"/>
</dbReference>
<evidence type="ECO:0000256" key="7">
    <source>
        <dbReference type="ARBA" id="ARBA00023237"/>
    </source>
</evidence>
<dbReference type="InterPro" id="IPR003368">
    <property type="entry name" value="POMP_repeat"/>
</dbReference>
<keyword evidence="7" id="KW-0998">Cell outer membrane</keyword>
<gene>
    <name evidence="10" type="ORF">SAMN05421547_11041</name>
</gene>
<dbReference type="NCBIfam" id="TIGR01376">
    <property type="entry name" value="POMP_repeat"/>
    <property type="match status" value="1"/>
</dbReference>
<dbReference type="GO" id="GO:0009279">
    <property type="term" value="C:cell outer membrane"/>
    <property type="evidence" value="ECO:0007669"/>
    <property type="project" value="UniProtKB-SubCell"/>
</dbReference>
<protein>
    <submittedName>
        <fullName evidence="10">Polymorphic outer membrane protein repeat-containing protein</fullName>
    </submittedName>
</protein>
<reference evidence="10 11" key="1">
    <citation type="submission" date="2016-10" db="EMBL/GenBank/DDBJ databases">
        <authorList>
            <person name="de Groot N.N."/>
        </authorList>
    </citation>
    <scope>NUCLEOTIDE SEQUENCE [LARGE SCALE GENOMIC DNA]</scope>
    <source>
        <strain evidence="10 11">LMG 24775</strain>
    </source>
</reference>
<keyword evidence="5" id="KW-0732">Signal</keyword>
<dbReference type="GeneID" id="94690123"/>
<evidence type="ECO:0000256" key="4">
    <source>
        <dbReference type="ARBA" id="ARBA00022525"/>
    </source>
</evidence>
<evidence type="ECO:0000259" key="8">
    <source>
        <dbReference type="Pfam" id="PF05048"/>
    </source>
</evidence>
<dbReference type="Proteomes" id="UP000183417">
    <property type="component" value="Unassembled WGS sequence"/>
</dbReference>
<dbReference type="AlphaFoldDB" id="A0A1H3PA45"/>
<name>A0A1H3PA45_9BURK</name>
<sequence>MPGALCSLLALNGQAATIVVNTTDNTPGAADCSLNEALTSAQMDDGSWGNGACISGNGADTIVFDPAVFPAGSLTAIALAGHSIDLNFTTSDITIDGDQRVALDGGNASRLVSAQGSGVQLTLRGLTLRGGQTAAGEDGGAIYLDNGVTLRLERSVVQDSTAGINGGGLYSRDSTVTIVDSVFSGNQAGGQGGAIYSTGSGSLTVERSRLSGNTARTLGGGLRSGVPTTMTDSTVTGNVLVSPGSGAGVSFTLTRPRTLHGNQITNNAPGNNCGGETFTGTGNRYWPASDTSCPAAAGAIAKAPQAITFTTAPPAGARVGDTYDVAAVGGASGNPVMFAVDALTAAICSASGSTIRFQAAGTCTINASQLGDADHDAAPQAVQMAAVGQGPSRVTLTSSANPSRSGQSLSFSVVVAPDVSLGTAAVPTGTVEILAGGLSLGTAGLSNARAIIATTQLTAAGPHAIVARYGGDANYLAADSGAWAQTVEPAAPAPATATPVPALGPWGVLLCAVLTGWAGLRLRGVHGT</sequence>
<dbReference type="InterPro" id="IPR007742">
    <property type="entry name" value="NosD_dom"/>
</dbReference>
<dbReference type="RefSeq" id="WP_074922414.1">
    <property type="nucleotide sequence ID" value="NZ_CP141274.1"/>
</dbReference>
<evidence type="ECO:0000259" key="9">
    <source>
        <dbReference type="Pfam" id="PF16640"/>
    </source>
</evidence>